<keyword evidence="5 10" id="KW-1133">Transmembrane helix</keyword>
<comment type="function">
    <text evidence="7">Has antibacterial activity against a variety of bacteria including S.aureus, P.aeruginosa and M.tuberculosis. Acts by inducing bacterial membrane breakage.</text>
</comment>
<keyword evidence="4 10" id="KW-0812">Transmembrane</keyword>
<protein>
    <recommendedName>
        <fullName evidence="3">Reactive oxygen species modulator 1</fullName>
    </recommendedName>
    <alternativeName>
        <fullName evidence="9">Protein MGR2 homolog</fullName>
    </alternativeName>
</protein>
<comment type="function">
    <text evidence="8">Induces production of reactive oxygen species (ROS) which are necessary for cell proliferation. May play a role in inducing oxidative DNA damage and replicative senescence. May play a role in the coordination of mitochondrial morphology and cell proliferation.</text>
</comment>
<dbReference type="GO" id="GO:0045039">
    <property type="term" value="P:protein insertion into mitochondrial inner membrane"/>
    <property type="evidence" value="ECO:0007669"/>
    <property type="project" value="TreeGrafter"/>
</dbReference>
<evidence type="ECO:0000256" key="2">
    <source>
        <dbReference type="ARBA" id="ARBA00007839"/>
    </source>
</evidence>
<dbReference type="PANTHER" id="PTHR28525">
    <property type="entry name" value="REACTIVE OXYGEN SPECIES MODULATOR 1"/>
    <property type="match status" value="1"/>
</dbReference>
<dbReference type="Proteomes" id="UP000887565">
    <property type="component" value="Unplaced"/>
</dbReference>
<dbReference type="GO" id="GO:0030150">
    <property type="term" value="P:protein import into mitochondrial matrix"/>
    <property type="evidence" value="ECO:0007669"/>
    <property type="project" value="TreeGrafter"/>
</dbReference>
<evidence type="ECO:0000256" key="3">
    <source>
        <dbReference type="ARBA" id="ARBA00016275"/>
    </source>
</evidence>
<dbReference type="SMART" id="SM01378">
    <property type="entry name" value="Romo1"/>
    <property type="match status" value="1"/>
</dbReference>
<evidence type="ECO:0000256" key="7">
    <source>
        <dbReference type="ARBA" id="ARBA00025225"/>
    </source>
</evidence>
<dbReference type="AlphaFoldDB" id="A0A915IN41"/>
<evidence type="ECO:0000313" key="12">
    <source>
        <dbReference type="WBParaSite" id="nRc.2.0.1.t15603-RA"/>
    </source>
</evidence>
<evidence type="ECO:0000256" key="5">
    <source>
        <dbReference type="ARBA" id="ARBA00022989"/>
    </source>
</evidence>
<comment type="subcellular location">
    <subcellularLocation>
        <location evidence="1">Membrane</location>
    </subcellularLocation>
</comment>
<evidence type="ECO:0000256" key="8">
    <source>
        <dbReference type="ARBA" id="ARBA00025243"/>
    </source>
</evidence>
<feature type="transmembrane region" description="Helical" evidence="10">
    <location>
        <begin position="25"/>
        <end position="47"/>
    </location>
</feature>
<dbReference type="Pfam" id="PF10247">
    <property type="entry name" value="Romo1"/>
    <property type="match status" value="1"/>
</dbReference>
<name>A0A915IN41_ROMCU</name>
<accession>A0A915IN41</accession>
<dbReference type="InterPro" id="IPR018450">
    <property type="entry name" value="Romo1/Mgr2"/>
</dbReference>
<keyword evidence="6 10" id="KW-0472">Membrane</keyword>
<evidence type="ECO:0000313" key="11">
    <source>
        <dbReference type="Proteomes" id="UP000887565"/>
    </source>
</evidence>
<evidence type="ECO:0000256" key="10">
    <source>
        <dbReference type="SAM" id="Phobius"/>
    </source>
</evidence>
<dbReference type="PANTHER" id="PTHR28525:SF1">
    <property type="entry name" value="REACTIVE OXYGEN SPECIES MODULATOR 1"/>
    <property type="match status" value="1"/>
</dbReference>
<dbReference type="GO" id="GO:0005744">
    <property type="term" value="C:TIM23 mitochondrial import inner membrane translocase complex"/>
    <property type="evidence" value="ECO:0007669"/>
    <property type="project" value="TreeGrafter"/>
</dbReference>
<evidence type="ECO:0000256" key="9">
    <source>
        <dbReference type="ARBA" id="ARBA00032686"/>
    </source>
</evidence>
<organism evidence="11 12">
    <name type="scientific">Romanomermis culicivorax</name>
    <name type="common">Nematode worm</name>
    <dbReference type="NCBI Taxonomy" id="13658"/>
    <lineage>
        <taxon>Eukaryota</taxon>
        <taxon>Metazoa</taxon>
        <taxon>Ecdysozoa</taxon>
        <taxon>Nematoda</taxon>
        <taxon>Enoplea</taxon>
        <taxon>Dorylaimia</taxon>
        <taxon>Mermithida</taxon>
        <taxon>Mermithoidea</taxon>
        <taxon>Mermithidae</taxon>
        <taxon>Romanomermis</taxon>
    </lineage>
</organism>
<reference evidence="12" key="1">
    <citation type="submission" date="2022-11" db="UniProtKB">
        <authorList>
            <consortium name="WormBaseParasite"/>
        </authorList>
    </citation>
    <scope>IDENTIFICATION</scope>
</reference>
<evidence type="ECO:0000256" key="6">
    <source>
        <dbReference type="ARBA" id="ARBA00023136"/>
    </source>
</evidence>
<keyword evidence="11" id="KW-1185">Reference proteome</keyword>
<dbReference type="WBParaSite" id="nRc.2.0.1.t15603-RA">
    <property type="protein sequence ID" value="nRc.2.0.1.t15603-RA"/>
    <property type="gene ID" value="nRc.2.0.1.g15603"/>
</dbReference>
<comment type="similarity">
    <text evidence="2">Belongs to the MGR2 family.</text>
</comment>
<evidence type="ECO:0000256" key="4">
    <source>
        <dbReference type="ARBA" id="ARBA00022692"/>
    </source>
</evidence>
<proteinExistence type="inferred from homology"/>
<evidence type="ECO:0000256" key="1">
    <source>
        <dbReference type="ARBA" id="ARBA00004370"/>
    </source>
</evidence>
<sequence length="76" mass="7911">MTVPQSHYAARAQGPSCFTKIKMGFVMGAVVGAGAGIILGGISGLAIRVAEGEMVDDIAGIELKKNHLTHQKRFGT</sequence>